<dbReference type="EMBL" id="JAGKQQ010000001">
    <property type="protein sequence ID" value="MBP3956318.1"/>
    <property type="molecule type" value="Genomic_DNA"/>
</dbReference>
<dbReference type="SMART" id="SM00220">
    <property type="entry name" value="S_TKc"/>
    <property type="match status" value="1"/>
</dbReference>
<reference evidence="8 9" key="1">
    <citation type="submission" date="2021-04" db="EMBL/GenBank/DDBJ databases">
        <authorList>
            <person name="Ivanova A."/>
        </authorList>
    </citation>
    <scope>NUCLEOTIDE SEQUENCE [LARGE SCALE GENOMIC DNA]</scope>
    <source>
        <strain evidence="8 9">G18</strain>
    </source>
</reference>
<sequence length="741" mass="79752">MSEPAIPTEEEIATLPRWARVALAARCARRVLPLYQHFWLAAPVEYVAAVARAIEVAECAAAFRLEIDDGAEAGAQAAVGPAADFLPAYYVAEAAAYAACAAFTPNAYFVARAAVAADDAVDAAYPVGGASILRRAVCVDLELLTSAVLSRRCSDETPIAPTFFGPLWPDSPPLGWPAEDAPSEPTNPQDDAQTIVPSPSQARRMREFAMGGPVLVPGTRVPHAEMWILVELIGKGGFAQVWLARHHQSKAFRAVKFCTHAVARERLPDVARHESNVASYVQQHTSTPAGCHPNIVPLYECNLKGETPWLMYEFVPGKRSVANVIEDLQVLPVADRVARAVSLLHTIACAVGQFHRLERQIVHRDLTPKNVLMHGDVPRITDFGIGGAAVTAAVADATGHTEFTVRVDTMLRSAGTPPHASVQQLAGNDPDPRDDVYALGVMTYQMLTGDLGAPGADARDKLEEMGVPVELIRLIVKSVSDLSRRPKDAVEWAEMLAPLLPDRPAISPLLKRNVTVPGAWFSRLAGDSSVKWERVGHSPCEITFAPDRRYRLNVSNQVADVDLEGFRALADVPFLSVLTISMCPVVTSIGLTYLSGLTALTYLELRYCKGVTDLTPLSSLATLTNLDLSFCDGVTDLTPLSGLAALTNLELRYCKGLADLSPLSDLAALTNLDLSSCDSVTDLTPLSDLSTLKNLALRFCTGVTDLSPLSGLAALTTLDLSGCARKLVIPDKLRKRVKIVR</sequence>
<dbReference type="Pfam" id="PF00069">
    <property type="entry name" value="Pkinase"/>
    <property type="match status" value="1"/>
</dbReference>
<keyword evidence="2 5" id="KW-0547">Nucleotide-binding</keyword>
<dbReference type="InterPro" id="IPR017441">
    <property type="entry name" value="Protein_kinase_ATP_BS"/>
</dbReference>
<feature type="compositionally biased region" description="Polar residues" evidence="6">
    <location>
        <begin position="184"/>
        <end position="195"/>
    </location>
</feature>
<evidence type="ECO:0000256" key="6">
    <source>
        <dbReference type="SAM" id="MobiDB-lite"/>
    </source>
</evidence>
<name>A0ABS5BRK9_9BACT</name>
<evidence type="ECO:0000256" key="1">
    <source>
        <dbReference type="ARBA" id="ARBA00022679"/>
    </source>
</evidence>
<keyword evidence="4 5" id="KW-0067">ATP-binding</keyword>
<dbReference type="PANTHER" id="PTHR43289:SF6">
    <property type="entry name" value="SERINE_THREONINE-PROTEIN KINASE NEKL-3"/>
    <property type="match status" value="1"/>
</dbReference>
<evidence type="ECO:0000313" key="9">
    <source>
        <dbReference type="Proteomes" id="UP000676565"/>
    </source>
</evidence>
<dbReference type="PROSITE" id="PS00107">
    <property type="entry name" value="PROTEIN_KINASE_ATP"/>
    <property type="match status" value="1"/>
</dbReference>
<dbReference type="PROSITE" id="PS50011">
    <property type="entry name" value="PROTEIN_KINASE_DOM"/>
    <property type="match status" value="1"/>
</dbReference>
<dbReference type="SMART" id="SM00367">
    <property type="entry name" value="LRR_CC"/>
    <property type="match status" value="3"/>
</dbReference>
<keyword evidence="9" id="KW-1185">Reference proteome</keyword>
<proteinExistence type="predicted"/>
<keyword evidence="1" id="KW-0808">Transferase</keyword>
<feature type="region of interest" description="Disordered" evidence="6">
    <location>
        <begin position="174"/>
        <end position="195"/>
    </location>
</feature>
<dbReference type="InterPro" id="IPR006553">
    <property type="entry name" value="Leu-rich_rpt_Cys-con_subtyp"/>
</dbReference>
<evidence type="ECO:0000256" key="4">
    <source>
        <dbReference type="ARBA" id="ARBA00022840"/>
    </source>
</evidence>
<dbReference type="RefSeq" id="WP_210654337.1">
    <property type="nucleotide sequence ID" value="NZ_JAGKQQ010000001.1"/>
</dbReference>
<comment type="caution">
    <text evidence="8">The sequence shown here is derived from an EMBL/GenBank/DDBJ whole genome shotgun (WGS) entry which is preliminary data.</text>
</comment>
<feature type="binding site" evidence="5">
    <location>
        <position position="256"/>
    </location>
    <ligand>
        <name>ATP</name>
        <dbReference type="ChEBI" id="CHEBI:30616"/>
    </ligand>
</feature>
<protein>
    <submittedName>
        <fullName evidence="8">Protein kinase</fullName>
    </submittedName>
</protein>
<dbReference type="GO" id="GO:0016301">
    <property type="term" value="F:kinase activity"/>
    <property type="evidence" value="ECO:0007669"/>
    <property type="project" value="UniProtKB-KW"/>
</dbReference>
<dbReference type="InterPro" id="IPR011009">
    <property type="entry name" value="Kinase-like_dom_sf"/>
</dbReference>
<evidence type="ECO:0000256" key="5">
    <source>
        <dbReference type="PROSITE-ProRule" id="PRU10141"/>
    </source>
</evidence>
<dbReference type="CDD" id="cd14014">
    <property type="entry name" value="STKc_PknB_like"/>
    <property type="match status" value="1"/>
</dbReference>
<evidence type="ECO:0000256" key="3">
    <source>
        <dbReference type="ARBA" id="ARBA00022777"/>
    </source>
</evidence>
<keyword evidence="3 8" id="KW-0418">Kinase</keyword>
<accession>A0ABS5BRK9</accession>
<dbReference type="Proteomes" id="UP000676565">
    <property type="component" value="Unassembled WGS sequence"/>
</dbReference>
<evidence type="ECO:0000313" key="8">
    <source>
        <dbReference type="EMBL" id="MBP3956318.1"/>
    </source>
</evidence>
<dbReference type="InterPro" id="IPR008266">
    <property type="entry name" value="Tyr_kinase_AS"/>
</dbReference>
<dbReference type="PANTHER" id="PTHR43289">
    <property type="entry name" value="MITOGEN-ACTIVATED PROTEIN KINASE KINASE KINASE 20-RELATED"/>
    <property type="match status" value="1"/>
</dbReference>
<dbReference type="Gene3D" id="3.80.10.10">
    <property type="entry name" value="Ribonuclease Inhibitor"/>
    <property type="match status" value="1"/>
</dbReference>
<feature type="domain" description="Protein kinase" evidence="7">
    <location>
        <begin position="227"/>
        <end position="521"/>
    </location>
</feature>
<dbReference type="PROSITE" id="PS00109">
    <property type="entry name" value="PROTEIN_KINASE_TYR"/>
    <property type="match status" value="1"/>
</dbReference>
<evidence type="ECO:0000256" key="2">
    <source>
        <dbReference type="ARBA" id="ARBA00022741"/>
    </source>
</evidence>
<organism evidence="8 9">
    <name type="scientific">Gemmata palustris</name>
    <dbReference type="NCBI Taxonomy" id="2822762"/>
    <lineage>
        <taxon>Bacteria</taxon>
        <taxon>Pseudomonadati</taxon>
        <taxon>Planctomycetota</taxon>
        <taxon>Planctomycetia</taxon>
        <taxon>Gemmatales</taxon>
        <taxon>Gemmataceae</taxon>
        <taxon>Gemmata</taxon>
    </lineage>
</organism>
<gene>
    <name evidence="8" type="ORF">J8F10_13590</name>
</gene>
<dbReference type="SUPFAM" id="SSF52058">
    <property type="entry name" value="L domain-like"/>
    <property type="match status" value="1"/>
</dbReference>
<evidence type="ECO:0000259" key="7">
    <source>
        <dbReference type="PROSITE" id="PS50011"/>
    </source>
</evidence>
<dbReference type="SUPFAM" id="SSF56112">
    <property type="entry name" value="Protein kinase-like (PK-like)"/>
    <property type="match status" value="1"/>
</dbReference>
<dbReference type="Gene3D" id="1.10.510.10">
    <property type="entry name" value="Transferase(Phosphotransferase) domain 1"/>
    <property type="match status" value="1"/>
</dbReference>
<dbReference type="InterPro" id="IPR000719">
    <property type="entry name" value="Prot_kinase_dom"/>
</dbReference>
<dbReference type="InterPro" id="IPR032675">
    <property type="entry name" value="LRR_dom_sf"/>
</dbReference>